<evidence type="ECO:0000256" key="9">
    <source>
        <dbReference type="PROSITE-ProRule" id="PRU00169"/>
    </source>
</evidence>
<dbReference type="CDD" id="cd00383">
    <property type="entry name" value="trans_reg_C"/>
    <property type="match status" value="1"/>
</dbReference>
<keyword evidence="14" id="KW-1185">Reference proteome</keyword>
<dbReference type="InterPro" id="IPR001867">
    <property type="entry name" value="OmpR/PhoB-type_DNA-bd"/>
</dbReference>
<dbReference type="SMART" id="SM00448">
    <property type="entry name" value="REC"/>
    <property type="match status" value="1"/>
</dbReference>
<evidence type="ECO:0000256" key="4">
    <source>
        <dbReference type="ARBA" id="ARBA00023012"/>
    </source>
</evidence>
<dbReference type="Pfam" id="PF00486">
    <property type="entry name" value="Trans_reg_C"/>
    <property type="match status" value="1"/>
</dbReference>
<dbReference type="SMART" id="SM00862">
    <property type="entry name" value="Trans_reg_C"/>
    <property type="match status" value="1"/>
</dbReference>
<evidence type="ECO:0000313" key="13">
    <source>
        <dbReference type="EMBL" id="MDQ0161492.1"/>
    </source>
</evidence>
<reference evidence="13 14" key="1">
    <citation type="submission" date="2023-07" db="EMBL/GenBank/DDBJ databases">
        <title>Genomic Encyclopedia of Type Strains, Phase IV (KMG-IV): sequencing the most valuable type-strain genomes for metagenomic binning, comparative biology and taxonomic classification.</title>
        <authorList>
            <person name="Goeker M."/>
        </authorList>
    </citation>
    <scope>NUCLEOTIDE SEQUENCE [LARGE SCALE GENOMIC DNA]</scope>
    <source>
        <strain evidence="13 14">DSM 19092</strain>
    </source>
</reference>
<keyword evidence="2" id="KW-0963">Cytoplasm</keyword>
<evidence type="ECO:0000256" key="10">
    <source>
        <dbReference type="PROSITE-ProRule" id="PRU01091"/>
    </source>
</evidence>
<comment type="subcellular location">
    <subcellularLocation>
        <location evidence="1">Cytoplasm</location>
    </subcellularLocation>
</comment>
<dbReference type="EMBL" id="JAUSTR010000001">
    <property type="protein sequence ID" value="MDQ0161492.1"/>
    <property type="molecule type" value="Genomic_DNA"/>
</dbReference>
<organism evidence="13 14">
    <name type="scientific">Aeribacillus alveayuensis</name>
    <dbReference type="NCBI Taxonomy" id="279215"/>
    <lineage>
        <taxon>Bacteria</taxon>
        <taxon>Bacillati</taxon>
        <taxon>Bacillota</taxon>
        <taxon>Bacilli</taxon>
        <taxon>Bacillales</taxon>
        <taxon>Bacillaceae</taxon>
        <taxon>Aeribacillus</taxon>
    </lineage>
</organism>
<feature type="DNA-binding region" description="OmpR/PhoB-type" evidence="10">
    <location>
        <begin position="137"/>
        <end position="237"/>
    </location>
</feature>
<dbReference type="PANTHER" id="PTHR48111">
    <property type="entry name" value="REGULATOR OF RPOS"/>
    <property type="match status" value="1"/>
</dbReference>
<evidence type="ECO:0000259" key="11">
    <source>
        <dbReference type="PROSITE" id="PS50110"/>
    </source>
</evidence>
<gene>
    <name evidence="13" type="ORF">J2S06_000562</name>
</gene>
<evidence type="ECO:0000256" key="6">
    <source>
        <dbReference type="ARBA" id="ARBA00023125"/>
    </source>
</evidence>
<name>A0ABT9VKV1_9BACI</name>
<feature type="domain" description="OmpR/PhoB-type" evidence="12">
    <location>
        <begin position="137"/>
        <end position="237"/>
    </location>
</feature>
<dbReference type="PANTHER" id="PTHR48111:SF44">
    <property type="entry name" value="TRANSCRIPTIONAL REGULATORY PROTEIN RESD"/>
    <property type="match status" value="1"/>
</dbReference>
<keyword evidence="8" id="KW-0804">Transcription</keyword>
<dbReference type="Gene3D" id="1.10.10.10">
    <property type="entry name" value="Winged helix-like DNA-binding domain superfamily/Winged helix DNA-binding domain"/>
    <property type="match status" value="1"/>
</dbReference>
<dbReference type="PROSITE" id="PS51755">
    <property type="entry name" value="OMPR_PHOB"/>
    <property type="match status" value="1"/>
</dbReference>
<feature type="domain" description="Response regulatory" evidence="11">
    <location>
        <begin position="8"/>
        <end position="121"/>
    </location>
</feature>
<dbReference type="InterPro" id="IPR011006">
    <property type="entry name" value="CheY-like_superfamily"/>
</dbReference>
<evidence type="ECO:0000256" key="1">
    <source>
        <dbReference type="ARBA" id="ARBA00004496"/>
    </source>
</evidence>
<protein>
    <submittedName>
        <fullName evidence="13">Two-component system response regulator ResD</fullName>
    </submittedName>
</protein>
<evidence type="ECO:0000313" key="14">
    <source>
        <dbReference type="Proteomes" id="UP001225646"/>
    </source>
</evidence>
<comment type="caution">
    <text evidence="13">The sequence shown here is derived from an EMBL/GenBank/DDBJ whole genome shotgun (WGS) entry which is preliminary data.</text>
</comment>
<dbReference type="InterPro" id="IPR039420">
    <property type="entry name" value="WalR-like"/>
</dbReference>
<dbReference type="RefSeq" id="WP_419151217.1">
    <property type="nucleotide sequence ID" value="NZ_JAUSTR010000001.1"/>
</dbReference>
<dbReference type="Gene3D" id="6.10.250.690">
    <property type="match status" value="1"/>
</dbReference>
<keyword evidence="5" id="KW-0805">Transcription regulation</keyword>
<evidence type="ECO:0000256" key="2">
    <source>
        <dbReference type="ARBA" id="ARBA00022490"/>
    </source>
</evidence>
<keyword evidence="4" id="KW-0902">Two-component regulatory system</keyword>
<accession>A0ABT9VKV1</accession>
<proteinExistence type="predicted"/>
<dbReference type="InterPro" id="IPR001789">
    <property type="entry name" value="Sig_transdc_resp-reg_receiver"/>
</dbReference>
<keyword evidence="7" id="KW-0010">Activator</keyword>
<dbReference type="Pfam" id="PF00072">
    <property type="entry name" value="Response_reg"/>
    <property type="match status" value="1"/>
</dbReference>
<dbReference type="SUPFAM" id="SSF52172">
    <property type="entry name" value="CheY-like"/>
    <property type="match status" value="1"/>
</dbReference>
<evidence type="ECO:0000256" key="7">
    <source>
        <dbReference type="ARBA" id="ARBA00023159"/>
    </source>
</evidence>
<dbReference type="Proteomes" id="UP001225646">
    <property type="component" value="Unassembled WGS sequence"/>
</dbReference>
<dbReference type="CDD" id="cd17574">
    <property type="entry name" value="REC_OmpR"/>
    <property type="match status" value="1"/>
</dbReference>
<dbReference type="PROSITE" id="PS50110">
    <property type="entry name" value="RESPONSE_REGULATORY"/>
    <property type="match status" value="1"/>
</dbReference>
<keyword evidence="3 9" id="KW-0597">Phosphoprotein</keyword>
<evidence type="ECO:0000256" key="3">
    <source>
        <dbReference type="ARBA" id="ARBA00022553"/>
    </source>
</evidence>
<evidence type="ECO:0000256" key="5">
    <source>
        <dbReference type="ARBA" id="ARBA00023015"/>
    </source>
</evidence>
<dbReference type="InterPro" id="IPR036388">
    <property type="entry name" value="WH-like_DNA-bd_sf"/>
</dbReference>
<evidence type="ECO:0000256" key="8">
    <source>
        <dbReference type="ARBA" id="ARBA00023163"/>
    </source>
</evidence>
<keyword evidence="6 10" id="KW-0238">DNA-binding</keyword>
<feature type="modified residue" description="4-aspartylphosphate" evidence="9">
    <location>
        <position position="57"/>
    </location>
</feature>
<dbReference type="Gene3D" id="3.40.50.2300">
    <property type="match status" value="1"/>
</dbReference>
<evidence type="ECO:0000259" key="12">
    <source>
        <dbReference type="PROSITE" id="PS51755"/>
    </source>
</evidence>
<sequence length="240" mass="27796">MEENSKITILVVDDEERIRRLLKMYLEREEYNIEEAENGDEALEMALNKDYDLVILDIMMPGIDGVEVCKQLREKKATPVIMLTAKGEEANRVQGLEAGADDYIVKPFSPREVVLRVKAILRRSSQTSYLKTDTTAKNIIVFPHLTIDDDAHRVTADGKEVNLTPKEYELLYFLARTPDKVYDREKLLKEVWHYEFFGDLRTVDTHVKRLREKLNKVSPEAAKMIVTVWGVGYKFEVVDE</sequence>